<dbReference type="GO" id="GO:0000049">
    <property type="term" value="F:tRNA binding"/>
    <property type="evidence" value="ECO:0007669"/>
    <property type="project" value="UniProtKB-UniRule"/>
</dbReference>
<dbReference type="EMBL" id="JAOTPL010000035">
    <property type="protein sequence ID" value="MCU7695532.1"/>
    <property type="molecule type" value="Genomic_DNA"/>
</dbReference>
<gene>
    <name evidence="7 9" type="primary">rnpA</name>
    <name evidence="9" type="ORF">OD355_13485</name>
</gene>
<keyword evidence="6 7" id="KW-0694">RNA-binding</keyword>
<dbReference type="PROSITE" id="PS00648">
    <property type="entry name" value="RIBONUCLEASE_P"/>
    <property type="match status" value="1"/>
</dbReference>
<dbReference type="NCBIfam" id="TIGR00188">
    <property type="entry name" value="rnpA"/>
    <property type="match status" value="1"/>
</dbReference>
<dbReference type="GO" id="GO:0042781">
    <property type="term" value="F:3'-tRNA processing endoribonuclease activity"/>
    <property type="evidence" value="ECO:0007669"/>
    <property type="project" value="TreeGrafter"/>
</dbReference>
<dbReference type="InterPro" id="IPR020568">
    <property type="entry name" value="Ribosomal_Su5_D2-typ_SF"/>
</dbReference>
<dbReference type="HAMAP" id="MF_00227">
    <property type="entry name" value="RNase_P"/>
    <property type="match status" value="1"/>
</dbReference>
<dbReference type="InterPro" id="IPR000100">
    <property type="entry name" value="RNase_P"/>
</dbReference>
<dbReference type="GO" id="GO:0004526">
    <property type="term" value="F:ribonuclease P activity"/>
    <property type="evidence" value="ECO:0007669"/>
    <property type="project" value="UniProtKB-UniRule"/>
</dbReference>
<keyword evidence="10" id="KW-1185">Reference proteome</keyword>
<dbReference type="SUPFAM" id="SSF54211">
    <property type="entry name" value="Ribosomal protein S5 domain 2-like"/>
    <property type="match status" value="1"/>
</dbReference>
<comment type="catalytic activity">
    <reaction evidence="7">
        <text>Endonucleolytic cleavage of RNA, removing 5'-extranucleotides from tRNA precursor.</text>
        <dbReference type="EC" id="3.1.26.5"/>
    </reaction>
</comment>
<evidence type="ECO:0000256" key="7">
    <source>
        <dbReference type="HAMAP-Rule" id="MF_00227"/>
    </source>
</evidence>
<proteinExistence type="inferred from homology"/>
<evidence type="ECO:0000256" key="4">
    <source>
        <dbReference type="ARBA" id="ARBA00022759"/>
    </source>
</evidence>
<evidence type="ECO:0000256" key="8">
    <source>
        <dbReference type="NCBIfam" id="TIGR00188"/>
    </source>
</evidence>
<dbReference type="InterPro" id="IPR014721">
    <property type="entry name" value="Ribsml_uS5_D2-typ_fold_subgr"/>
</dbReference>
<reference evidence="9" key="1">
    <citation type="submission" date="2022-10" db="EMBL/GenBank/DDBJ databases">
        <authorList>
            <person name="Kim H.S."/>
            <person name="Kim J.-S."/>
            <person name="Suh M.K."/>
            <person name="Eom M.K."/>
            <person name="Lee J.-S."/>
        </authorList>
    </citation>
    <scope>NUCLEOTIDE SEQUENCE</scope>
    <source>
        <strain evidence="9">LIP-5</strain>
    </source>
</reference>
<evidence type="ECO:0000313" key="9">
    <source>
        <dbReference type="EMBL" id="MCU7695532.1"/>
    </source>
</evidence>
<dbReference type="AlphaFoldDB" id="A0AAE3LL12"/>
<evidence type="ECO:0000256" key="6">
    <source>
        <dbReference type="ARBA" id="ARBA00022884"/>
    </source>
</evidence>
<keyword evidence="5 7" id="KW-0378">Hydrolase</keyword>
<dbReference type="Pfam" id="PF00825">
    <property type="entry name" value="Ribonuclease_P"/>
    <property type="match status" value="1"/>
</dbReference>
<keyword evidence="2 7" id="KW-0819">tRNA processing</keyword>
<evidence type="ECO:0000313" key="10">
    <source>
        <dbReference type="Proteomes" id="UP001209317"/>
    </source>
</evidence>
<comment type="similarity">
    <text evidence="7">Belongs to the RnpA family.</text>
</comment>
<evidence type="ECO:0000256" key="5">
    <source>
        <dbReference type="ARBA" id="ARBA00022801"/>
    </source>
</evidence>
<keyword evidence="4 7" id="KW-0255">Endonuclease</keyword>
<protein>
    <recommendedName>
        <fullName evidence="7 8">Ribonuclease P protein component</fullName>
        <shortName evidence="7">RNase P protein</shortName>
        <shortName evidence="7">RNaseP protein</shortName>
        <ecNumber evidence="7 8">3.1.26.5</ecNumber>
    </recommendedName>
    <alternativeName>
        <fullName evidence="7">Protein C5</fullName>
    </alternativeName>
</protein>
<dbReference type="RefSeq" id="WP_263039017.1">
    <property type="nucleotide sequence ID" value="NZ_JAOTPL010000035.1"/>
</dbReference>
<dbReference type="Gene3D" id="3.30.230.10">
    <property type="match status" value="1"/>
</dbReference>
<evidence type="ECO:0000256" key="2">
    <source>
        <dbReference type="ARBA" id="ARBA00022694"/>
    </source>
</evidence>
<dbReference type="GO" id="GO:0030677">
    <property type="term" value="C:ribonuclease P complex"/>
    <property type="evidence" value="ECO:0007669"/>
    <property type="project" value="TreeGrafter"/>
</dbReference>
<accession>A0AAE3LL12</accession>
<dbReference type="PANTHER" id="PTHR33992">
    <property type="entry name" value="RIBONUCLEASE P PROTEIN COMPONENT"/>
    <property type="match status" value="1"/>
</dbReference>
<dbReference type="GO" id="GO:0001682">
    <property type="term" value="P:tRNA 5'-leader removal"/>
    <property type="evidence" value="ECO:0007669"/>
    <property type="project" value="UniProtKB-UniRule"/>
</dbReference>
<dbReference type="PANTHER" id="PTHR33992:SF1">
    <property type="entry name" value="RIBONUCLEASE P PROTEIN COMPONENT"/>
    <property type="match status" value="1"/>
</dbReference>
<sequence length="135" mass="15817">MTATFTYGKAQKLKSRKDIETLFRSGCSFYVHPLKIFYRICMREPQESSPLKTGMGVSKKYFSKAVKRNRVKRLVREAYRLHKNNLYALMEARNLSADVFFIYTSREIIPFHVVEEKMQTALNILAEKIPDEEAI</sequence>
<dbReference type="EC" id="3.1.26.5" evidence="7 8"/>
<comment type="function">
    <text evidence="1 7">RNaseP catalyzes the removal of the 5'-leader sequence from pre-tRNA to produce the mature 5'-terminus. It can also cleave other RNA substrates such as 4.5S RNA. The protein component plays an auxiliary but essential role in vivo by binding to the 5'-leader sequence and broadening the substrate specificity of the ribozyme.</text>
</comment>
<keyword evidence="3 7" id="KW-0540">Nuclease</keyword>
<comment type="caution">
    <text evidence="9">The sequence shown here is derived from an EMBL/GenBank/DDBJ whole genome shotgun (WGS) entry which is preliminary data.</text>
</comment>
<dbReference type="Proteomes" id="UP001209317">
    <property type="component" value="Unassembled WGS sequence"/>
</dbReference>
<dbReference type="InterPro" id="IPR020539">
    <property type="entry name" value="RNase_P_CS"/>
</dbReference>
<evidence type="ECO:0000256" key="1">
    <source>
        <dbReference type="ARBA" id="ARBA00002663"/>
    </source>
</evidence>
<organism evidence="9 10">
    <name type="scientific">Haoranjiania flava</name>
    <dbReference type="NCBI Taxonomy" id="1856322"/>
    <lineage>
        <taxon>Bacteria</taxon>
        <taxon>Pseudomonadati</taxon>
        <taxon>Bacteroidota</taxon>
        <taxon>Chitinophagia</taxon>
        <taxon>Chitinophagales</taxon>
        <taxon>Chitinophagaceae</taxon>
        <taxon>Haoranjiania</taxon>
    </lineage>
</organism>
<name>A0AAE3LL12_9BACT</name>
<evidence type="ECO:0000256" key="3">
    <source>
        <dbReference type="ARBA" id="ARBA00022722"/>
    </source>
</evidence>
<comment type="subunit">
    <text evidence="7">Consists of a catalytic RNA component (M1 or rnpB) and a protein subunit.</text>
</comment>